<dbReference type="AlphaFoldDB" id="A0A382W5S1"/>
<dbReference type="SUPFAM" id="SSF51182">
    <property type="entry name" value="RmlC-like cupins"/>
    <property type="match status" value="1"/>
</dbReference>
<dbReference type="InterPro" id="IPR011051">
    <property type="entry name" value="RmlC_Cupin_sf"/>
</dbReference>
<dbReference type="Gene3D" id="2.60.120.10">
    <property type="entry name" value="Jelly Rolls"/>
    <property type="match status" value="1"/>
</dbReference>
<feature type="non-terminal residue" evidence="2">
    <location>
        <position position="87"/>
    </location>
</feature>
<dbReference type="InterPro" id="IPR014710">
    <property type="entry name" value="RmlC-like_jellyroll"/>
</dbReference>
<keyword evidence="1" id="KW-0472">Membrane</keyword>
<reference evidence="2" key="1">
    <citation type="submission" date="2018-05" db="EMBL/GenBank/DDBJ databases">
        <authorList>
            <person name="Lanie J.A."/>
            <person name="Ng W.-L."/>
            <person name="Kazmierczak K.M."/>
            <person name="Andrzejewski T.M."/>
            <person name="Davidsen T.M."/>
            <person name="Wayne K.J."/>
            <person name="Tettelin H."/>
            <person name="Glass J.I."/>
            <person name="Rusch D."/>
            <person name="Podicherti R."/>
            <person name="Tsui H.-C.T."/>
            <person name="Winkler M.E."/>
        </authorList>
    </citation>
    <scope>NUCLEOTIDE SEQUENCE</scope>
</reference>
<evidence type="ECO:0000256" key="1">
    <source>
        <dbReference type="SAM" id="Phobius"/>
    </source>
</evidence>
<evidence type="ECO:0000313" key="2">
    <source>
        <dbReference type="EMBL" id="SVD53451.1"/>
    </source>
</evidence>
<feature type="transmembrane region" description="Helical" evidence="1">
    <location>
        <begin position="12"/>
        <end position="29"/>
    </location>
</feature>
<keyword evidence="1" id="KW-0812">Transmembrane</keyword>
<organism evidence="2">
    <name type="scientific">marine metagenome</name>
    <dbReference type="NCBI Taxonomy" id="408172"/>
    <lineage>
        <taxon>unclassified sequences</taxon>
        <taxon>metagenomes</taxon>
        <taxon>ecological metagenomes</taxon>
    </lineage>
</organism>
<sequence length="87" mass="9468">MNRARERVSRPIVILSITAIAMSVLILANQTTAASETQRIADEHFTGGGPTVITSDDITTVRVRVDAGARSDWHSHTWGQLLLVEQG</sequence>
<gene>
    <name evidence="2" type="ORF">METZ01_LOCUS406305</name>
</gene>
<keyword evidence="1" id="KW-1133">Transmembrane helix</keyword>
<proteinExistence type="predicted"/>
<name>A0A382W5S1_9ZZZZ</name>
<dbReference type="EMBL" id="UINC01156818">
    <property type="protein sequence ID" value="SVD53451.1"/>
    <property type="molecule type" value="Genomic_DNA"/>
</dbReference>
<protein>
    <submittedName>
        <fullName evidence="2">Uncharacterized protein</fullName>
    </submittedName>
</protein>
<accession>A0A382W5S1</accession>